<keyword evidence="1" id="KW-0175">Coiled coil</keyword>
<dbReference type="PROSITE" id="PS50887">
    <property type="entry name" value="GGDEF"/>
    <property type="match status" value="1"/>
</dbReference>
<evidence type="ECO:0000259" key="3">
    <source>
        <dbReference type="PROSITE" id="PS50887"/>
    </source>
</evidence>
<dbReference type="EMBL" id="JBBKTX010000007">
    <property type="protein sequence ID" value="MFK4752206.1"/>
    <property type="molecule type" value="Genomic_DNA"/>
</dbReference>
<dbReference type="SUPFAM" id="SSF55785">
    <property type="entry name" value="PYP-like sensor domain (PAS domain)"/>
    <property type="match status" value="1"/>
</dbReference>
<dbReference type="SUPFAM" id="SSF52172">
    <property type="entry name" value="CheY-like"/>
    <property type="match status" value="1"/>
</dbReference>
<dbReference type="SMART" id="SM00267">
    <property type="entry name" value="GGDEF"/>
    <property type="match status" value="1"/>
</dbReference>
<sequence length="700" mass="78267">MASNQETLHLLIHTESQNDAEGIVSLLRNSGNATRAHQITSLEDFNEQLEQKSWDLLIAEEEVNGINYQALQDQIRRLNKDLPIILISREIDLIAMENALKRGVCTMVPMDETNLLVLALQRELRHLKNRRELRSLEVRLRDAEKRSQALLESSRDAVAYVHDGMHIFANPSYLGMFGYASVDELEGMPLMDMVDSSGQAEFKNFLKKYMTGPHKLEELNTIGVDGQGQLFPMLMRFSPATYAEERCTQVTIRSNEKNTALEAKLREVSNLDMMTGLYNKPYFMAQLEIAVDNAVLGGSHGATLYLNLDGFGKIKSDVGISRADTVLSELSQSLKKEIGTTHSLARISEDIFATILTGYNADQAMEFAERLRNHVETLLIDIGDRTITATVSVGVALINDTCSRPEDVLQNAHTACEQVHQQADHANGNGVMLFVPSAPHSVAPSDISLEEAITEALRQNSFQLLFQPMISLRGDDIEHYEALIRLNLPGGRDATAGELMNNPDISDALKRKVDRWVLLNTVKRLGEHRQQGHDTRVFVNLAAPSIQDDSLPNWIGVAMRAARLPKGSLVVQLSEDNATKVLKQAQQFVESLNSRGITTALNRFGCSLNPLRNLQHLAVEYVKIDGSYTSELNQNQENQQQLQALLKELHEAEKKTIIPMVESASMLATLWQMGVHFIQGDYVQAPQDSMNYNFEEESSF</sequence>
<dbReference type="Gene3D" id="3.30.70.270">
    <property type="match status" value="1"/>
</dbReference>
<dbReference type="InterPro" id="IPR035965">
    <property type="entry name" value="PAS-like_dom_sf"/>
</dbReference>
<dbReference type="InterPro" id="IPR001633">
    <property type="entry name" value="EAL_dom"/>
</dbReference>
<dbReference type="NCBIfam" id="TIGR00254">
    <property type="entry name" value="GGDEF"/>
    <property type="match status" value="1"/>
</dbReference>
<dbReference type="CDD" id="cd01948">
    <property type="entry name" value="EAL"/>
    <property type="match status" value="1"/>
</dbReference>
<dbReference type="PANTHER" id="PTHR33121">
    <property type="entry name" value="CYCLIC DI-GMP PHOSPHODIESTERASE PDEF"/>
    <property type="match status" value="1"/>
</dbReference>
<dbReference type="Pfam" id="PF13426">
    <property type="entry name" value="PAS_9"/>
    <property type="match status" value="1"/>
</dbReference>
<dbReference type="InterPro" id="IPR050706">
    <property type="entry name" value="Cyclic-di-GMP_PDE-like"/>
</dbReference>
<dbReference type="SMART" id="SM00052">
    <property type="entry name" value="EAL"/>
    <property type="match status" value="1"/>
</dbReference>
<dbReference type="Proteomes" id="UP001620597">
    <property type="component" value="Unassembled WGS sequence"/>
</dbReference>
<dbReference type="InterPro" id="IPR029787">
    <property type="entry name" value="Nucleotide_cyclase"/>
</dbReference>
<dbReference type="CDD" id="cd01949">
    <property type="entry name" value="GGDEF"/>
    <property type="match status" value="1"/>
</dbReference>
<dbReference type="Gene3D" id="3.40.50.2300">
    <property type="match status" value="1"/>
</dbReference>
<reference evidence="4 5" key="1">
    <citation type="submission" date="2024-03" db="EMBL/GenBank/DDBJ databases">
        <title>High-quality draft genome sequence of Oceanobacter sp. wDCs-4.</title>
        <authorList>
            <person name="Dong C."/>
        </authorList>
    </citation>
    <scope>NUCLEOTIDE SEQUENCE [LARGE SCALE GENOMIC DNA]</scope>
    <source>
        <strain evidence="5">wDCs-4</strain>
    </source>
</reference>
<evidence type="ECO:0000259" key="2">
    <source>
        <dbReference type="PROSITE" id="PS50883"/>
    </source>
</evidence>
<dbReference type="SMART" id="SM00091">
    <property type="entry name" value="PAS"/>
    <property type="match status" value="1"/>
</dbReference>
<evidence type="ECO:0000313" key="4">
    <source>
        <dbReference type="EMBL" id="MFK4752206.1"/>
    </source>
</evidence>
<evidence type="ECO:0000256" key="1">
    <source>
        <dbReference type="SAM" id="Coils"/>
    </source>
</evidence>
<feature type="domain" description="EAL" evidence="2">
    <location>
        <begin position="446"/>
        <end position="700"/>
    </location>
</feature>
<dbReference type="SUPFAM" id="SSF141868">
    <property type="entry name" value="EAL domain-like"/>
    <property type="match status" value="1"/>
</dbReference>
<dbReference type="Gene3D" id="3.30.450.20">
    <property type="entry name" value="PAS domain"/>
    <property type="match status" value="1"/>
</dbReference>
<dbReference type="NCBIfam" id="TIGR00229">
    <property type="entry name" value="sensory_box"/>
    <property type="match status" value="1"/>
</dbReference>
<dbReference type="PROSITE" id="PS50883">
    <property type="entry name" value="EAL"/>
    <property type="match status" value="1"/>
</dbReference>
<dbReference type="InterPro" id="IPR000160">
    <property type="entry name" value="GGDEF_dom"/>
</dbReference>
<organism evidence="4 5">
    <name type="scientific">Oceanobacter antarcticus</name>
    <dbReference type="NCBI Taxonomy" id="3133425"/>
    <lineage>
        <taxon>Bacteria</taxon>
        <taxon>Pseudomonadati</taxon>
        <taxon>Pseudomonadota</taxon>
        <taxon>Gammaproteobacteria</taxon>
        <taxon>Oceanospirillales</taxon>
        <taxon>Oceanospirillaceae</taxon>
        <taxon>Oceanobacter</taxon>
    </lineage>
</organism>
<dbReference type="Pfam" id="PF00990">
    <property type="entry name" value="GGDEF"/>
    <property type="match status" value="1"/>
</dbReference>
<feature type="coiled-coil region" evidence="1">
    <location>
        <begin position="628"/>
        <end position="655"/>
    </location>
</feature>
<keyword evidence="5" id="KW-1185">Reference proteome</keyword>
<gene>
    <name evidence="4" type="ORF">WG929_07270</name>
</gene>
<dbReference type="InterPro" id="IPR000014">
    <property type="entry name" value="PAS"/>
</dbReference>
<feature type="domain" description="GGDEF" evidence="3">
    <location>
        <begin position="299"/>
        <end position="436"/>
    </location>
</feature>
<dbReference type="InterPro" id="IPR043128">
    <property type="entry name" value="Rev_trsase/Diguanyl_cyclase"/>
</dbReference>
<comment type="caution">
    <text evidence="4">The sequence shown here is derived from an EMBL/GenBank/DDBJ whole genome shotgun (WGS) entry which is preliminary data.</text>
</comment>
<dbReference type="RefSeq" id="WP_416205515.1">
    <property type="nucleotide sequence ID" value="NZ_JBBKTX010000007.1"/>
</dbReference>
<dbReference type="InterPro" id="IPR035919">
    <property type="entry name" value="EAL_sf"/>
</dbReference>
<dbReference type="InterPro" id="IPR011006">
    <property type="entry name" value="CheY-like_superfamily"/>
</dbReference>
<dbReference type="Pfam" id="PF00563">
    <property type="entry name" value="EAL"/>
    <property type="match status" value="1"/>
</dbReference>
<dbReference type="PANTHER" id="PTHR33121:SF23">
    <property type="entry name" value="CYCLIC DI-GMP PHOSPHODIESTERASE PDEB"/>
    <property type="match status" value="1"/>
</dbReference>
<protein>
    <submittedName>
        <fullName evidence="4">EAL domain-containing protein</fullName>
    </submittedName>
</protein>
<name>A0ABW8NGY3_9GAMM</name>
<accession>A0ABW8NGY3</accession>
<dbReference type="SUPFAM" id="SSF55073">
    <property type="entry name" value="Nucleotide cyclase"/>
    <property type="match status" value="1"/>
</dbReference>
<feature type="coiled-coil region" evidence="1">
    <location>
        <begin position="110"/>
        <end position="153"/>
    </location>
</feature>
<dbReference type="Gene3D" id="3.20.20.450">
    <property type="entry name" value="EAL domain"/>
    <property type="match status" value="1"/>
</dbReference>
<evidence type="ECO:0000313" key="5">
    <source>
        <dbReference type="Proteomes" id="UP001620597"/>
    </source>
</evidence>
<proteinExistence type="predicted"/>